<keyword evidence="1" id="KW-1133">Transmembrane helix</keyword>
<keyword evidence="5" id="KW-1185">Reference proteome</keyword>
<name>A0A7W9D2W0_9HYPH</name>
<evidence type="ECO:0000259" key="3">
    <source>
        <dbReference type="PROSITE" id="PS50887"/>
    </source>
</evidence>
<dbReference type="InterPro" id="IPR000160">
    <property type="entry name" value="GGDEF_dom"/>
</dbReference>
<dbReference type="InterPro" id="IPR043128">
    <property type="entry name" value="Rev_trsase/Diguanyl_cyclase"/>
</dbReference>
<dbReference type="Pfam" id="PF00563">
    <property type="entry name" value="EAL"/>
    <property type="match status" value="1"/>
</dbReference>
<dbReference type="SMART" id="SM00052">
    <property type="entry name" value="EAL"/>
    <property type="match status" value="1"/>
</dbReference>
<accession>A0A7W9D2W0</accession>
<dbReference type="Pfam" id="PF00990">
    <property type="entry name" value="GGDEF"/>
    <property type="match status" value="1"/>
</dbReference>
<feature type="domain" description="EAL" evidence="2">
    <location>
        <begin position="457"/>
        <end position="712"/>
    </location>
</feature>
<dbReference type="SUPFAM" id="SSF55073">
    <property type="entry name" value="Nucleotide cyclase"/>
    <property type="match status" value="1"/>
</dbReference>
<gene>
    <name evidence="4" type="ORF">GGD50_004175</name>
</gene>
<dbReference type="InterPro" id="IPR052155">
    <property type="entry name" value="Biofilm_reg_signaling"/>
</dbReference>
<proteinExistence type="predicted"/>
<dbReference type="AlphaFoldDB" id="A0A7W9D2W0"/>
<organism evidence="4 5">
    <name type="scientific">Rhizobium paranaense</name>
    <dbReference type="NCBI Taxonomy" id="1650438"/>
    <lineage>
        <taxon>Bacteria</taxon>
        <taxon>Pseudomonadati</taxon>
        <taxon>Pseudomonadota</taxon>
        <taxon>Alphaproteobacteria</taxon>
        <taxon>Hyphomicrobiales</taxon>
        <taxon>Rhizobiaceae</taxon>
        <taxon>Rhizobium/Agrobacterium group</taxon>
        <taxon>Rhizobium</taxon>
    </lineage>
</organism>
<dbReference type="FunFam" id="3.30.70.270:FF:000001">
    <property type="entry name" value="Diguanylate cyclase domain protein"/>
    <property type="match status" value="1"/>
</dbReference>
<dbReference type="InterPro" id="IPR029787">
    <property type="entry name" value="Nucleotide_cyclase"/>
</dbReference>
<dbReference type="CDD" id="cd01948">
    <property type="entry name" value="EAL"/>
    <property type="match status" value="1"/>
</dbReference>
<dbReference type="SUPFAM" id="SSF141868">
    <property type="entry name" value="EAL domain-like"/>
    <property type="match status" value="1"/>
</dbReference>
<dbReference type="PROSITE" id="PS50887">
    <property type="entry name" value="GGDEF"/>
    <property type="match status" value="1"/>
</dbReference>
<dbReference type="SMART" id="SM00267">
    <property type="entry name" value="GGDEF"/>
    <property type="match status" value="1"/>
</dbReference>
<dbReference type="PROSITE" id="PS50883">
    <property type="entry name" value="EAL"/>
    <property type="match status" value="1"/>
</dbReference>
<dbReference type="Proteomes" id="UP000549882">
    <property type="component" value="Unassembled WGS sequence"/>
</dbReference>
<dbReference type="InterPro" id="IPR001633">
    <property type="entry name" value="EAL_dom"/>
</dbReference>
<comment type="caution">
    <text evidence="4">The sequence shown here is derived from an EMBL/GenBank/DDBJ whole genome shotgun (WGS) entry which is preliminary data.</text>
</comment>
<dbReference type="InterPro" id="IPR035919">
    <property type="entry name" value="EAL_sf"/>
</dbReference>
<evidence type="ECO:0000259" key="2">
    <source>
        <dbReference type="PROSITE" id="PS50883"/>
    </source>
</evidence>
<evidence type="ECO:0000313" key="4">
    <source>
        <dbReference type="EMBL" id="MBB5575540.1"/>
    </source>
</evidence>
<dbReference type="CDD" id="cd01949">
    <property type="entry name" value="GGDEF"/>
    <property type="match status" value="1"/>
</dbReference>
<dbReference type="GO" id="GO:0003824">
    <property type="term" value="F:catalytic activity"/>
    <property type="evidence" value="ECO:0007669"/>
    <property type="project" value="UniProtKB-ARBA"/>
</dbReference>
<feature type="domain" description="GGDEF" evidence="3">
    <location>
        <begin position="316"/>
        <end position="448"/>
    </location>
</feature>
<dbReference type="EMBL" id="JACHBI010000008">
    <property type="protein sequence ID" value="MBB5575540.1"/>
    <property type="molecule type" value="Genomic_DNA"/>
</dbReference>
<reference evidence="4 5" key="1">
    <citation type="submission" date="2020-08" db="EMBL/GenBank/DDBJ databases">
        <title>Genomic Encyclopedia of Type Strains, Phase IV (KMG-V): Genome sequencing to study the core and pangenomes of soil and plant-associated prokaryotes.</title>
        <authorList>
            <person name="Whitman W."/>
        </authorList>
    </citation>
    <scope>NUCLEOTIDE SEQUENCE [LARGE SCALE GENOMIC DNA]</scope>
    <source>
        <strain evidence="4 5">SEMIA 4064</strain>
    </source>
</reference>
<dbReference type="PANTHER" id="PTHR44757">
    <property type="entry name" value="DIGUANYLATE CYCLASE DGCP"/>
    <property type="match status" value="1"/>
</dbReference>
<keyword evidence="1" id="KW-0472">Membrane</keyword>
<sequence length="727" mass="79932">MKLPSFSRKVSYGAFTAGKPTVRTSVLPIDAVTIEHMAPSDQRHSSLDGYIRSIGRHYVAAVVVMTMLIGATYQTVEIALDRHSLQQDISYLTGRQFIRFQQLTNQTRAVMSASANAEMPEYIIKPMVDDVRKAIGDIRAMSTQLNELHGKLERNLLEKLNTRDAASEEMRLELAGRLEDFLKRADRVVSAKLEDRRQRYSFWGPIDFAASSDSMLMRQFSALIDSAHDSSDGSIDHARLISAVLLSLTATALILATSILFMPLLRRLRNEHRRTIDFESKLTHQAHTDALTSLSNRSSFNDALIAFFVSLERSGTGFSMLLVDLDHFKGINDSLGHPAGDAVLRHVARILQGTFRSTDIVARLGGDEFAVLLPGLADIAALEALAERAVAAIGAEFSFDGRGLPISASIGGAIAPQHAADETSLTRVADLALYAAKAKRNTAVIFDEASLARRLEENQLAAALAFAADRDEFVVYYQQKVNLQTGEHLGFEALVRWNHPRLGILPPGRFLPLVEGSHLISSMTRCVVNIAARDLKAWKAAGLRPGSVAVNLPEVLLLGRDGYDIIAAAIRANDLEWRDFAVEVTEDVFLNRGASQILETITRFRERGMSVSLDDFGTGFASLVHLRDFPFDELKIDRSFVADLGSDIRSEQIVGAMINLARNLGKRCVAEGIETKTQQDFLLQAGCEIGQGYLFAKPEPASAAVERLTVSNRGTRIASRRTMRIAG</sequence>
<keyword evidence="1" id="KW-0812">Transmembrane</keyword>
<protein>
    <submittedName>
        <fullName evidence="4">Diguanylate cyclase (GGDEF)-like protein</fullName>
    </submittedName>
</protein>
<evidence type="ECO:0000313" key="5">
    <source>
        <dbReference type="Proteomes" id="UP000549882"/>
    </source>
</evidence>
<dbReference type="PANTHER" id="PTHR44757:SF2">
    <property type="entry name" value="BIOFILM ARCHITECTURE MAINTENANCE PROTEIN MBAA"/>
    <property type="match status" value="1"/>
</dbReference>
<feature type="transmembrane region" description="Helical" evidence="1">
    <location>
        <begin position="240"/>
        <end position="265"/>
    </location>
</feature>
<dbReference type="Gene3D" id="3.30.70.270">
    <property type="match status" value="1"/>
</dbReference>
<evidence type="ECO:0000256" key="1">
    <source>
        <dbReference type="SAM" id="Phobius"/>
    </source>
</evidence>
<dbReference type="NCBIfam" id="TIGR00254">
    <property type="entry name" value="GGDEF"/>
    <property type="match status" value="1"/>
</dbReference>
<dbReference type="Gene3D" id="3.20.20.450">
    <property type="entry name" value="EAL domain"/>
    <property type="match status" value="1"/>
</dbReference>